<feature type="region of interest" description="Disordered" evidence="1">
    <location>
        <begin position="242"/>
        <end position="293"/>
    </location>
</feature>
<dbReference type="Proteomes" id="UP000325315">
    <property type="component" value="Unassembled WGS sequence"/>
</dbReference>
<dbReference type="AlphaFoldDB" id="A0A5B6UIV2"/>
<dbReference type="OrthoDB" id="1936908at2759"/>
<accession>A0A5B6UIV2</accession>
<comment type="caution">
    <text evidence="3">The sequence shown here is derived from an EMBL/GenBank/DDBJ whole genome shotgun (WGS) entry which is preliminary data.</text>
</comment>
<dbReference type="EMBL" id="SMMG02000011">
    <property type="protein sequence ID" value="KAA3457283.1"/>
    <property type="molecule type" value="Genomic_DNA"/>
</dbReference>
<feature type="compositionally biased region" description="Polar residues" evidence="1">
    <location>
        <begin position="24"/>
        <end position="34"/>
    </location>
</feature>
<gene>
    <name evidence="3" type="ORF">EPI10_003975</name>
</gene>
<evidence type="ECO:0000259" key="2">
    <source>
        <dbReference type="Pfam" id="PF03732"/>
    </source>
</evidence>
<protein>
    <submittedName>
        <fullName evidence="3">Gag-Pol polyprotein</fullName>
    </submittedName>
</protein>
<dbReference type="InterPro" id="IPR005162">
    <property type="entry name" value="Retrotrans_gag_dom"/>
</dbReference>
<keyword evidence="4" id="KW-1185">Reference proteome</keyword>
<evidence type="ECO:0000313" key="3">
    <source>
        <dbReference type="EMBL" id="KAA3457283.1"/>
    </source>
</evidence>
<dbReference type="PANTHER" id="PTHR34482">
    <property type="entry name" value="DNA DAMAGE-INDUCIBLE PROTEIN 1-LIKE"/>
    <property type="match status" value="1"/>
</dbReference>
<evidence type="ECO:0000313" key="4">
    <source>
        <dbReference type="Proteomes" id="UP000325315"/>
    </source>
</evidence>
<name>A0A5B6UIV2_9ROSI</name>
<feature type="region of interest" description="Disordered" evidence="1">
    <location>
        <begin position="1"/>
        <end position="37"/>
    </location>
</feature>
<proteinExistence type="predicted"/>
<organism evidence="3 4">
    <name type="scientific">Gossypium australe</name>
    <dbReference type="NCBI Taxonomy" id="47621"/>
    <lineage>
        <taxon>Eukaryota</taxon>
        <taxon>Viridiplantae</taxon>
        <taxon>Streptophyta</taxon>
        <taxon>Embryophyta</taxon>
        <taxon>Tracheophyta</taxon>
        <taxon>Spermatophyta</taxon>
        <taxon>Magnoliopsida</taxon>
        <taxon>eudicotyledons</taxon>
        <taxon>Gunneridae</taxon>
        <taxon>Pentapetalae</taxon>
        <taxon>rosids</taxon>
        <taxon>malvids</taxon>
        <taxon>Malvales</taxon>
        <taxon>Malvaceae</taxon>
        <taxon>Malvoideae</taxon>
        <taxon>Gossypium</taxon>
    </lineage>
</organism>
<evidence type="ECO:0000256" key="1">
    <source>
        <dbReference type="SAM" id="MobiDB-lite"/>
    </source>
</evidence>
<reference evidence="4" key="1">
    <citation type="journal article" date="2019" name="Plant Biotechnol. J.">
        <title>Genome sequencing of the Australian wild diploid species Gossypium australe highlights disease resistance and delayed gland morphogenesis.</title>
        <authorList>
            <person name="Cai Y."/>
            <person name="Cai X."/>
            <person name="Wang Q."/>
            <person name="Wang P."/>
            <person name="Zhang Y."/>
            <person name="Cai C."/>
            <person name="Xu Y."/>
            <person name="Wang K."/>
            <person name="Zhou Z."/>
            <person name="Wang C."/>
            <person name="Geng S."/>
            <person name="Li B."/>
            <person name="Dong Q."/>
            <person name="Hou Y."/>
            <person name="Wang H."/>
            <person name="Ai P."/>
            <person name="Liu Z."/>
            <person name="Yi F."/>
            <person name="Sun M."/>
            <person name="An G."/>
            <person name="Cheng J."/>
            <person name="Zhang Y."/>
            <person name="Shi Q."/>
            <person name="Xie Y."/>
            <person name="Shi X."/>
            <person name="Chang Y."/>
            <person name="Huang F."/>
            <person name="Chen Y."/>
            <person name="Hong S."/>
            <person name="Mi L."/>
            <person name="Sun Q."/>
            <person name="Zhang L."/>
            <person name="Zhou B."/>
            <person name="Peng R."/>
            <person name="Zhang X."/>
            <person name="Liu F."/>
        </authorList>
    </citation>
    <scope>NUCLEOTIDE SEQUENCE [LARGE SCALE GENOMIC DNA]</scope>
    <source>
        <strain evidence="4">cv. PA1801</strain>
    </source>
</reference>
<dbReference type="Pfam" id="PF03732">
    <property type="entry name" value="Retrotrans_gag"/>
    <property type="match status" value="1"/>
</dbReference>
<dbReference type="PANTHER" id="PTHR34482:SF36">
    <property type="entry name" value="RETROTRANSPOSON GAG DOMAIN-CONTAINING PROTEIN"/>
    <property type="match status" value="1"/>
</dbReference>
<sequence length="312" mass="36035">MDPNRAIADDVESNTPASIHGVAQSESKPVSGSQGEEDKEALFHMMNEWFTKYVRTNLAAQQPLPPSNPQPVPVVPQEFRANVDNDPERAEFWLENTIRVFDELSCTPAECLKCVVSLLRDTAYQWWNTLVSLVPRERVTWDFFQAEFKNKYISQRFIDQKHKEFLELKQGCMSVTEYEREFVRISKYARECVLTKAIMCKRFKDGLNEDIRLQVGILELKEFVVLVDRACKAEKLGKERRKADFEARDSRKRSMNKPYQSSSKKSRDSYNRSTASVGYSNRDRGNQHSSSKAQVTLIANFGNARINRPECQ</sequence>
<feature type="domain" description="Retrotransposon gag" evidence="2">
    <location>
        <begin position="114"/>
        <end position="209"/>
    </location>
</feature>